<protein>
    <submittedName>
        <fullName evidence="2">Uncharacterized protein</fullName>
    </submittedName>
</protein>
<feature type="region of interest" description="Disordered" evidence="1">
    <location>
        <begin position="1"/>
        <end position="22"/>
    </location>
</feature>
<organism evidence="2">
    <name type="scientific">marine sediment metagenome</name>
    <dbReference type="NCBI Taxonomy" id="412755"/>
    <lineage>
        <taxon>unclassified sequences</taxon>
        <taxon>metagenomes</taxon>
        <taxon>ecological metagenomes</taxon>
    </lineage>
</organism>
<dbReference type="EMBL" id="BARS01003323">
    <property type="protein sequence ID" value="GAF81099.1"/>
    <property type="molecule type" value="Genomic_DNA"/>
</dbReference>
<sequence>MPKSNVVDIKDSPEDSNTKTPKDWFKHWSDEMTAADKRVDKYLKWGNAIVGRYLDEKGDQANSLYTANFRGVGDTRLNLFWVNVSTQLKMLYGQTPKVEVAREHADPDDDVARVAAVLYKRILDADALPSGTDIGNTLQAALQDRLLPGMGTARVMYKVTYKEKKEKQLNPQTMEVEEVEVVDEESCDCVYVHWQDYRWGWARTWGEIPWQGYRSFLTKEAATKRFDAKKADQLVYKEQTPTGADTNQEELFPPDQKSNVEKAEIWEIWDKKTKKVFWWSKGGPDLILDVQEDPLGLDGFWPGPKPLIANATTTLFMPKADFMQAQDLYNEIDELQSRISTITRAVKVVGVYNKNEQKSVGRMFKEGVENDMLPVDEWAMFAEKGGLKGNLEWYPTEMVVSVLQTLITVRDQT</sequence>
<reference evidence="2" key="1">
    <citation type="journal article" date="2014" name="Front. Microbiol.">
        <title>High frequency of phylogenetically diverse reductive dehalogenase-homologous genes in deep subseafloor sedimentary metagenomes.</title>
        <authorList>
            <person name="Kawai M."/>
            <person name="Futagami T."/>
            <person name="Toyoda A."/>
            <person name="Takaki Y."/>
            <person name="Nishi S."/>
            <person name="Hori S."/>
            <person name="Arai W."/>
            <person name="Tsubouchi T."/>
            <person name="Morono Y."/>
            <person name="Uchiyama I."/>
            <person name="Ito T."/>
            <person name="Fujiyama A."/>
            <person name="Inagaki F."/>
            <person name="Takami H."/>
        </authorList>
    </citation>
    <scope>NUCLEOTIDE SEQUENCE</scope>
    <source>
        <strain evidence="2">Expedition CK06-06</strain>
    </source>
</reference>
<proteinExistence type="predicted"/>
<comment type="caution">
    <text evidence="2">The sequence shown here is derived from an EMBL/GenBank/DDBJ whole genome shotgun (WGS) entry which is preliminary data.</text>
</comment>
<evidence type="ECO:0000256" key="1">
    <source>
        <dbReference type="SAM" id="MobiDB-lite"/>
    </source>
</evidence>
<dbReference type="AlphaFoldDB" id="X0SJB5"/>
<gene>
    <name evidence="2" type="ORF">S01H1_06435</name>
</gene>
<name>X0SJB5_9ZZZZ</name>
<evidence type="ECO:0000313" key="2">
    <source>
        <dbReference type="EMBL" id="GAF81099.1"/>
    </source>
</evidence>
<feature type="non-terminal residue" evidence="2">
    <location>
        <position position="413"/>
    </location>
</feature>
<feature type="compositionally biased region" description="Basic and acidic residues" evidence="1">
    <location>
        <begin position="8"/>
        <end position="22"/>
    </location>
</feature>
<accession>X0SJB5</accession>